<evidence type="ECO:0000313" key="3">
    <source>
        <dbReference type="Proteomes" id="UP000734854"/>
    </source>
</evidence>
<feature type="domain" description="AIR12 DOMON" evidence="1">
    <location>
        <begin position="2"/>
        <end position="81"/>
    </location>
</feature>
<sequence>MGVKTYNITKYEPISEGPIVYETSDLVTEFADGVVRMLRKVKLPKGTTMVNQVWQMEAKVMDGVPQKDNFKPLKSMGKVDLLSRGISATGSSTSRSKIVSEILAISILLFTQKLLSGSKNNFLGFIVAVILCTDLGGICGRAQLFHTATTPSGDLNLQLGDFVSGDESGDGYIQENKLIVVLVSPPHSLEVEINKVVFKQDLAFKTLDSAYPIVTVKSELIKEVLMARETSVSNYQEPCMVYLHVSCQILGYDIGVSGWTTGLALGNKSKGIVHTTHRNIGITLFTLCTLQVDNHEFWFMGFLNYDIAVHHMYEALCYLQKEASPQR</sequence>
<proteinExistence type="predicted"/>
<reference evidence="2 3" key="1">
    <citation type="submission" date="2020-08" db="EMBL/GenBank/DDBJ databases">
        <title>Plant Genome Project.</title>
        <authorList>
            <person name="Zhang R.-G."/>
        </authorList>
    </citation>
    <scope>NUCLEOTIDE SEQUENCE [LARGE SCALE GENOMIC DNA]</scope>
    <source>
        <tissue evidence="2">Rhizome</tissue>
    </source>
</reference>
<accession>A0A8J5FDR1</accession>
<evidence type="ECO:0000313" key="2">
    <source>
        <dbReference type="EMBL" id="KAG6484435.1"/>
    </source>
</evidence>
<gene>
    <name evidence="2" type="ORF">ZIOFF_052950</name>
</gene>
<dbReference type="Pfam" id="PF04526">
    <property type="entry name" value="DUF568"/>
    <property type="match status" value="1"/>
</dbReference>
<organism evidence="2 3">
    <name type="scientific">Zingiber officinale</name>
    <name type="common">Ginger</name>
    <name type="synonym">Amomum zingiber</name>
    <dbReference type="NCBI Taxonomy" id="94328"/>
    <lineage>
        <taxon>Eukaryota</taxon>
        <taxon>Viridiplantae</taxon>
        <taxon>Streptophyta</taxon>
        <taxon>Embryophyta</taxon>
        <taxon>Tracheophyta</taxon>
        <taxon>Spermatophyta</taxon>
        <taxon>Magnoliopsida</taxon>
        <taxon>Liliopsida</taxon>
        <taxon>Zingiberales</taxon>
        <taxon>Zingiberaceae</taxon>
        <taxon>Zingiber</taxon>
    </lineage>
</organism>
<dbReference type="EMBL" id="JACMSC010000015">
    <property type="protein sequence ID" value="KAG6484435.1"/>
    <property type="molecule type" value="Genomic_DNA"/>
</dbReference>
<dbReference type="AlphaFoldDB" id="A0A8J5FDR1"/>
<dbReference type="InterPro" id="IPR045265">
    <property type="entry name" value="AIR12_DOMON"/>
</dbReference>
<name>A0A8J5FDR1_ZINOF</name>
<dbReference type="PANTHER" id="PTHR23130">
    <property type="entry name" value="CYTOCHROME B561 AND DOMON DOMAIN-CONTAINING PROTEIN"/>
    <property type="match status" value="1"/>
</dbReference>
<dbReference type="PANTHER" id="PTHR23130:SF195">
    <property type="entry name" value="CYTOCHROME B561 AND DOMON DOMAIN-CONTAINING PROTEIN"/>
    <property type="match status" value="1"/>
</dbReference>
<dbReference type="Proteomes" id="UP000734854">
    <property type="component" value="Unassembled WGS sequence"/>
</dbReference>
<evidence type="ECO:0000259" key="1">
    <source>
        <dbReference type="Pfam" id="PF04526"/>
    </source>
</evidence>
<comment type="caution">
    <text evidence="2">The sequence shown here is derived from an EMBL/GenBank/DDBJ whole genome shotgun (WGS) entry which is preliminary data.</text>
</comment>
<protein>
    <recommendedName>
        <fullName evidence="1">AIR12 DOMON domain-containing protein</fullName>
    </recommendedName>
</protein>
<keyword evidence="3" id="KW-1185">Reference proteome</keyword>